<evidence type="ECO:0000313" key="2">
    <source>
        <dbReference type="Proteomes" id="UP001153954"/>
    </source>
</evidence>
<evidence type="ECO:0000313" key="1">
    <source>
        <dbReference type="EMBL" id="CAH2087020.1"/>
    </source>
</evidence>
<protein>
    <submittedName>
        <fullName evidence="1">Uncharacterized protein</fullName>
    </submittedName>
</protein>
<gene>
    <name evidence="1" type="ORF">EEDITHA_LOCUS3323</name>
</gene>
<accession>A0AAU9TR41</accession>
<keyword evidence="2" id="KW-1185">Reference proteome</keyword>
<organism evidence="1 2">
    <name type="scientific">Euphydryas editha</name>
    <name type="common">Edith's checkerspot</name>
    <dbReference type="NCBI Taxonomy" id="104508"/>
    <lineage>
        <taxon>Eukaryota</taxon>
        <taxon>Metazoa</taxon>
        <taxon>Ecdysozoa</taxon>
        <taxon>Arthropoda</taxon>
        <taxon>Hexapoda</taxon>
        <taxon>Insecta</taxon>
        <taxon>Pterygota</taxon>
        <taxon>Neoptera</taxon>
        <taxon>Endopterygota</taxon>
        <taxon>Lepidoptera</taxon>
        <taxon>Glossata</taxon>
        <taxon>Ditrysia</taxon>
        <taxon>Papilionoidea</taxon>
        <taxon>Nymphalidae</taxon>
        <taxon>Nymphalinae</taxon>
        <taxon>Euphydryas</taxon>
    </lineage>
</organism>
<dbReference type="EMBL" id="CAKOGL010000006">
    <property type="protein sequence ID" value="CAH2087020.1"/>
    <property type="molecule type" value="Genomic_DNA"/>
</dbReference>
<name>A0AAU9TR41_EUPED</name>
<sequence length="83" mass="9600">MFTIELTNFVVTSAQVDVGRGVRIERRRRRAQCRRRQGPGRFSYMRPTAGRTATAVPVNNAPMCLCCEVIYSHKWICSIHYPR</sequence>
<comment type="caution">
    <text evidence="1">The sequence shown here is derived from an EMBL/GenBank/DDBJ whole genome shotgun (WGS) entry which is preliminary data.</text>
</comment>
<dbReference type="Proteomes" id="UP001153954">
    <property type="component" value="Unassembled WGS sequence"/>
</dbReference>
<proteinExistence type="predicted"/>
<dbReference type="AlphaFoldDB" id="A0AAU9TR41"/>
<reference evidence="1" key="1">
    <citation type="submission" date="2022-03" db="EMBL/GenBank/DDBJ databases">
        <authorList>
            <person name="Tunstrom K."/>
        </authorList>
    </citation>
    <scope>NUCLEOTIDE SEQUENCE</scope>
</reference>